<dbReference type="Proteomes" id="UP000749040">
    <property type="component" value="Unassembled WGS sequence"/>
</dbReference>
<keyword evidence="3" id="KW-1185">Reference proteome</keyword>
<feature type="transmembrane region" description="Helical" evidence="1">
    <location>
        <begin position="28"/>
        <end position="48"/>
    </location>
</feature>
<keyword evidence="1" id="KW-1133">Transmembrane helix</keyword>
<comment type="caution">
    <text evidence="2">The sequence shown here is derived from an EMBL/GenBank/DDBJ whole genome shotgun (WGS) entry which is preliminary data.</text>
</comment>
<gene>
    <name evidence="2" type="ORF">ITX44_30885</name>
</gene>
<name>A0ABS2TZV6_9ACTN</name>
<evidence type="ECO:0000313" key="2">
    <source>
        <dbReference type="EMBL" id="MBM9508879.1"/>
    </source>
</evidence>
<proteinExistence type="predicted"/>
<keyword evidence="1" id="KW-0472">Membrane</keyword>
<keyword evidence="1" id="KW-0812">Transmembrane</keyword>
<reference evidence="2 3" key="1">
    <citation type="submission" date="2021-01" db="EMBL/GenBank/DDBJ databases">
        <title>Streptomyces acididurans sp. nov., isolated from a peat swamp forest soil.</title>
        <authorList>
            <person name="Chantavorakit T."/>
            <person name="Duangmal K."/>
        </authorList>
    </citation>
    <scope>NUCLEOTIDE SEQUENCE [LARGE SCALE GENOMIC DNA]</scope>
    <source>
        <strain evidence="2 3">KK5PA1</strain>
    </source>
</reference>
<accession>A0ABS2TZV6</accession>
<sequence length="55" mass="5469">MYGRVIGAGTTGAGGATLAATGIWAHNLALFVAATTLVAAGTALFKLAPRRRAGR</sequence>
<evidence type="ECO:0000313" key="3">
    <source>
        <dbReference type="Proteomes" id="UP000749040"/>
    </source>
</evidence>
<protein>
    <submittedName>
        <fullName evidence="2">Uncharacterized protein</fullName>
    </submittedName>
</protein>
<dbReference type="RefSeq" id="WP_205361333.1">
    <property type="nucleotide sequence ID" value="NZ_JADKYB010000021.1"/>
</dbReference>
<dbReference type="EMBL" id="JADKYB010000021">
    <property type="protein sequence ID" value="MBM9508879.1"/>
    <property type="molecule type" value="Genomic_DNA"/>
</dbReference>
<evidence type="ECO:0000256" key="1">
    <source>
        <dbReference type="SAM" id="Phobius"/>
    </source>
</evidence>
<organism evidence="2 3">
    <name type="scientific">Actinacidiphila acididurans</name>
    <dbReference type="NCBI Taxonomy" id="2784346"/>
    <lineage>
        <taxon>Bacteria</taxon>
        <taxon>Bacillati</taxon>
        <taxon>Actinomycetota</taxon>
        <taxon>Actinomycetes</taxon>
        <taxon>Kitasatosporales</taxon>
        <taxon>Streptomycetaceae</taxon>
        <taxon>Actinacidiphila</taxon>
    </lineage>
</organism>